<dbReference type="OMA" id="WCEDQDP"/>
<evidence type="ECO:0008006" key="4">
    <source>
        <dbReference type="Google" id="ProtNLM"/>
    </source>
</evidence>
<evidence type="ECO:0000256" key="1">
    <source>
        <dbReference type="SAM" id="Phobius"/>
    </source>
</evidence>
<evidence type="ECO:0000313" key="2">
    <source>
        <dbReference type="EMBL" id="CCE64564.1"/>
    </source>
</evidence>
<gene>
    <name evidence="2" type="primary">TPHA0I00580</name>
    <name evidence="2" type="ordered locus">TPHA_0I00580</name>
</gene>
<organism evidence="2 3">
    <name type="scientific">Tetrapisispora phaffii (strain ATCC 24235 / CBS 4417 / NBRC 1672 / NRRL Y-8282 / UCD 70-5)</name>
    <name type="common">Yeast</name>
    <name type="synonym">Fabospora phaffii</name>
    <dbReference type="NCBI Taxonomy" id="1071381"/>
    <lineage>
        <taxon>Eukaryota</taxon>
        <taxon>Fungi</taxon>
        <taxon>Dikarya</taxon>
        <taxon>Ascomycota</taxon>
        <taxon>Saccharomycotina</taxon>
        <taxon>Saccharomycetes</taxon>
        <taxon>Saccharomycetales</taxon>
        <taxon>Saccharomycetaceae</taxon>
        <taxon>Tetrapisispora</taxon>
    </lineage>
</organism>
<accession>G8BXD6</accession>
<dbReference type="EMBL" id="HE612864">
    <property type="protein sequence ID" value="CCE64564.1"/>
    <property type="molecule type" value="Genomic_DNA"/>
</dbReference>
<dbReference type="HOGENOM" id="CLU_058942_0_0_1"/>
<sequence length="350" mass="41176">MSQIFRKAHLTAKLGSSWGKNVNIQLHLKVVIAKRVYSIDNGKKNDSKYMFSKPPFTPRNKETDTKHFFTKPRLFETFRFTRKNQGPVNESIANNESETIGQAISQHRKKNRQVISTIILGIFVTIIGYSIGYKVFYRGDDIFIPLYPAPRIRKPSQTDLKKIDVDYIKRLSKIRVIEALSRHNMVKEEYGVPLHGEDNINPPKISDFDLWCEDRDPCLTGIILRRYSPNKSSTHSWYHIPFIFQWRVTHRPIYISRGIGEMLQDLRIGYSKFYEYVSPDNMYGSLKYEYPIQGDDHALSIWFLGELRLCNDTLIVYKGKYHVDVRLQRIDLLRKEKGKLVRYILFEENE</sequence>
<evidence type="ECO:0000313" key="3">
    <source>
        <dbReference type="Proteomes" id="UP000005666"/>
    </source>
</evidence>
<keyword evidence="1" id="KW-0472">Membrane</keyword>
<dbReference type="Proteomes" id="UP000005666">
    <property type="component" value="Chromosome 9"/>
</dbReference>
<protein>
    <recommendedName>
        <fullName evidence="4">Altered inheritance of mitochondria protein 39, mitochondrial</fullName>
    </recommendedName>
</protein>
<dbReference type="RefSeq" id="XP_003686998.1">
    <property type="nucleotide sequence ID" value="XM_003686950.1"/>
</dbReference>
<feature type="transmembrane region" description="Helical" evidence="1">
    <location>
        <begin position="114"/>
        <end position="136"/>
    </location>
</feature>
<keyword evidence="1" id="KW-1133">Transmembrane helix</keyword>
<dbReference type="OrthoDB" id="4058511at2759"/>
<dbReference type="KEGG" id="tpf:TPHA_0I00580"/>
<dbReference type="eggNOG" id="ENOG502QT12">
    <property type="taxonomic scope" value="Eukaryota"/>
</dbReference>
<dbReference type="GeneID" id="11534366"/>
<name>G8BXD6_TETPH</name>
<reference evidence="2 3" key="1">
    <citation type="journal article" date="2011" name="Proc. Natl. Acad. Sci. U.S.A.">
        <title>Evolutionary erosion of yeast sex chromosomes by mating-type switching accidents.</title>
        <authorList>
            <person name="Gordon J.L."/>
            <person name="Armisen D."/>
            <person name="Proux-Wera E."/>
            <person name="Oheigeartaigh S.S."/>
            <person name="Byrne K.P."/>
            <person name="Wolfe K.H."/>
        </authorList>
    </citation>
    <scope>NUCLEOTIDE SEQUENCE [LARGE SCALE GENOMIC DNA]</scope>
    <source>
        <strain evidence="3">ATCC 24235 / CBS 4417 / NBRC 1672 / NRRL Y-8282 / UCD 70-5</strain>
    </source>
</reference>
<keyword evidence="1" id="KW-0812">Transmembrane</keyword>
<proteinExistence type="predicted"/>
<dbReference type="AlphaFoldDB" id="G8BXD6"/>
<keyword evidence="3" id="KW-1185">Reference proteome</keyword>